<evidence type="ECO:0000256" key="4">
    <source>
        <dbReference type="ARBA" id="ARBA00022679"/>
    </source>
</evidence>
<dbReference type="GO" id="GO:0005886">
    <property type="term" value="C:plasma membrane"/>
    <property type="evidence" value="ECO:0007669"/>
    <property type="project" value="UniProtKB-SubCell"/>
</dbReference>
<protein>
    <recommendedName>
        <fullName evidence="7">Glycosyltransferase 2-like domain-containing protein</fullName>
    </recommendedName>
</protein>
<dbReference type="SUPFAM" id="SSF53448">
    <property type="entry name" value="Nucleotide-diphospho-sugar transferases"/>
    <property type="match status" value="1"/>
</dbReference>
<dbReference type="OrthoDB" id="3183633at2"/>
<dbReference type="Pfam" id="PF00535">
    <property type="entry name" value="Glycos_transf_2"/>
    <property type="match status" value="1"/>
</dbReference>
<keyword evidence="4" id="KW-0808">Transferase</keyword>
<dbReference type="InterPro" id="IPR029044">
    <property type="entry name" value="Nucleotide-diphossugar_trans"/>
</dbReference>
<dbReference type="InterPro" id="IPR043149">
    <property type="entry name" value="TagF_N"/>
</dbReference>
<dbReference type="SUPFAM" id="SSF53756">
    <property type="entry name" value="UDP-Glycosyltransferase/glycogen phosphorylase"/>
    <property type="match status" value="1"/>
</dbReference>
<dbReference type="Proteomes" id="UP000487268">
    <property type="component" value="Unassembled WGS sequence"/>
</dbReference>
<dbReference type="InterPro" id="IPR043148">
    <property type="entry name" value="TagF_C"/>
</dbReference>
<dbReference type="Gene3D" id="3.90.550.10">
    <property type="entry name" value="Spore Coat Polysaccharide Biosynthesis Protein SpsA, Chain A"/>
    <property type="match status" value="1"/>
</dbReference>
<evidence type="ECO:0000313" key="9">
    <source>
        <dbReference type="Proteomes" id="UP000487268"/>
    </source>
</evidence>
<dbReference type="PANTHER" id="PTHR22916">
    <property type="entry name" value="GLYCOSYLTRANSFERASE"/>
    <property type="match status" value="1"/>
</dbReference>
<dbReference type="Gene3D" id="3.40.50.12580">
    <property type="match status" value="1"/>
</dbReference>
<dbReference type="Gene3D" id="3.40.50.11820">
    <property type="match status" value="1"/>
</dbReference>
<name>A0A7K0C281_9ACTN</name>
<evidence type="ECO:0000256" key="5">
    <source>
        <dbReference type="ARBA" id="ARBA00022944"/>
    </source>
</evidence>
<sequence length="1132" mass="122933">MPVEPSRSVEPRGSVELSVVVPFHDAEPHLAACLESLARQTLRDLEVIMVDDGSADGGAVVAKARAARDPRFTLLQRDRRPDGGQGLGPARDLGARHASGTYLAFVDGGDVVPRHALELLVGSLRLSGSDLAGGGVRRPADGRPLVPGAYRETAVGTHVRRRPALVEDGIVGNKVYRRSFWDEHGFAFPGGPHEDAAVAIRTHVRARAVDVLADTVCYRRAEPPEGTRAELELRAASVCAVRDLLAGLAPDLLTAYETHALRTDLGALAEAVCRMPAGPDRDAVMACGQRLLHGVAPEALAAQRAHDRIRFRLFAAGLLDELAEFHDFRRHRMQDLRYVRRGLFRPRWYAAYPLFEDAERNVPQDAFEVTAEIEARGAVDEVSWSGGRLRISGHAYLDRVPMTPGDQHTVKVWLRERRSGRRVPLAVRRTVRSDVTARAGHALVCYDGSGFTAELEPDALRVGGAWREARWELHAEVAVPGRRGERRLGNPVRGRGHWPPATEVAPGVLLQPVAEPGAGFRLDVRPVRAMVTGWRTADGTVELTGFTRFAPLPEARLTARRVRGGEAATAELDCIPAGDGTHAFHAVLPAAALHSGGDAAEDEVPRCVDDVYWRITLHDGAKDLPLTLDPALREHRFTVADREIVLTRSRYGNLRAVERAHRPVVRDCAWLADGTLHLGGDHLGGRPARLTLRRRTGETRTVPLSWDGAAFTAEFAPHAVLTSGTWEAALDGRPVMVARDRIAALPAPRTGERHEIEPGVREGDALRLTVRPALPEEERGRYAQGLIQRGLYPVLCGTPLRDTVVFDADGFARYAGDPRAVHEELLRRGTDLDCVWLSRRGDFTVPDGGRTVLLGTRESYEILATARYIVGNWCLPEWFVKRPGQFYAQCGQGTPFERGRPGRWPSGEPARWDLMVAPNEFAAKVWPARYGYAGPITVTGAPRNDVLHRPDRAETAARVRAGLGLPADRKAVLYAPAGPPADLDLGLLRRALGHDHVLLLRTRPAAPGDGEAVVDVSGHGDMADLLAVADVLVTDHSPVMADFAGTGRPILLFGRETPRDLIVDLDKEAPGPLLRTCGELADAIGDLDAVARAHTAARRAFAARFCAADDGHAAARVADLVFGPDAGTGRPA</sequence>
<proteinExistence type="inferred from homology"/>
<feature type="domain" description="Glycosyltransferase 2-like" evidence="7">
    <location>
        <begin position="18"/>
        <end position="180"/>
    </location>
</feature>
<accession>A0A7K0C281</accession>
<evidence type="ECO:0000256" key="1">
    <source>
        <dbReference type="ARBA" id="ARBA00004202"/>
    </source>
</evidence>
<keyword evidence="9" id="KW-1185">Reference proteome</keyword>
<dbReference type="GO" id="GO:0019350">
    <property type="term" value="P:teichoic acid biosynthetic process"/>
    <property type="evidence" value="ECO:0007669"/>
    <property type="project" value="UniProtKB-KW"/>
</dbReference>
<organism evidence="8 9">
    <name type="scientific">Actinomadura macrotermitis</name>
    <dbReference type="NCBI Taxonomy" id="2585200"/>
    <lineage>
        <taxon>Bacteria</taxon>
        <taxon>Bacillati</taxon>
        <taxon>Actinomycetota</taxon>
        <taxon>Actinomycetes</taxon>
        <taxon>Streptosporangiales</taxon>
        <taxon>Thermomonosporaceae</taxon>
        <taxon>Actinomadura</taxon>
    </lineage>
</organism>
<dbReference type="CDD" id="cd00761">
    <property type="entry name" value="Glyco_tranf_GTA_type"/>
    <property type="match status" value="1"/>
</dbReference>
<dbReference type="AlphaFoldDB" id="A0A7K0C281"/>
<gene>
    <name evidence="8" type="ORF">ACRB68_56210</name>
</gene>
<keyword evidence="3" id="KW-1003">Cell membrane</keyword>
<keyword evidence="6" id="KW-0472">Membrane</keyword>
<keyword evidence="5" id="KW-0777">Teichoic acid biosynthesis</keyword>
<evidence type="ECO:0000256" key="3">
    <source>
        <dbReference type="ARBA" id="ARBA00022475"/>
    </source>
</evidence>
<dbReference type="PANTHER" id="PTHR22916:SF3">
    <property type="entry name" value="UDP-GLCNAC:BETAGAL BETA-1,3-N-ACETYLGLUCOSAMINYLTRANSFERASE-LIKE PROTEIN 1"/>
    <property type="match status" value="1"/>
</dbReference>
<evidence type="ECO:0000256" key="6">
    <source>
        <dbReference type="ARBA" id="ARBA00023136"/>
    </source>
</evidence>
<dbReference type="EMBL" id="WEGH01000003">
    <property type="protein sequence ID" value="MQY07520.1"/>
    <property type="molecule type" value="Genomic_DNA"/>
</dbReference>
<evidence type="ECO:0000259" key="7">
    <source>
        <dbReference type="Pfam" id="PF00535"/>
    </source>
</evidence>
<reference evidence="8 9" key="1">
    <citation type="submission" date="2019-10" db="EMBL/GenBank/DDBJ databases">
        <title>Actinomadura rubteroloni sp. nov. and Actinomadura macrotermitis sp. nov., isolated from the gut of fungus growing-termite Macrotermes natalensis.</title>
        <authorList>
            <person name="Benndorf R."/>
            <person name="Martin K."/>
            <person name="Kuefner M."/>
            <person name="De Beer W."/>
            <person name="Kaster A.-K."/>
            <person name="Vollmers J."/>
            <person name="Poulsen M."/>
            <person name="Beemelmanns C."/>
        </authorList>
    </citation>
    <scope>NUCLEOTIDE SEQUENCE [LARGE SCALE GENOMIC DNA]</scope>
    <source>
        <strain evidence="8 9">RB68</strain>
    </source>
</reference>
<comment type="subcellular location">
    <subcellularLocation>
        <location evidence="1">Cell membrane</location>
        <topology evidence="1">Peripheral membrane protein</topology>
    </subcellularLocation>
</comment>
<dbReference type="InterPro" id="IPR001173">
    <property type="entry name" value="Glyco_trans_2-like"/>
</dbReference>
<evidence type="ECO:0000313" key="8">
    <source>
        <dbReference type="EMBL" id="MQY07520.1"/>
    </source>
</evidence>
<dbReference type="InterPro" id="IPR007554">
    <property type="entry name" value="Glycerophosphate_synth"/>
</dbReference>
<comment type="caution">
    <text evidence="8">The sequence shown here is derived from an EMBL/GenBank/DDBJ whole genome shotgun (WGS) entry which is preliminary data.</text>
</comment>
<dbReference type="Pfam" id="PF04464">
    <property type="entry name" value="Glyphos_transf"/>
    <property type="match status" value="1"/>
</dbReference>
<dbReference type="GO" id="GO:0016758">
    <property type="term" value="F:hexosyltransferase activity"/>
    <property type="evidence" value="ECO:0007669"/>
    <property type="project" value="UniProtKB-ARBA"/>
</dbReference>
<dbReference type="RefSeq" id="WP_153537349.1">
    <property type="nucleotide sequence ID" value="NZ_WEGH01000003.1"/>
</dbReference>
<evidence type="ECO:0000256" key="2">
    <source>
        <dbReference type="ARBA" id="ARBA00010488"/>
    </source>
</evidence>
<dbReference type="GO" id="GO:0047355">
    <property type="term" value="F:CDP-glycerol glycerophosphotransferase activity"/>
    <property type="evidence" value="ECO:0007669"/>
    <property type="project" value="InterPro"/>
</dbReference>
<comment type="similarity">
    <text evidence="2">Belongs to the CDP-glycerol glycerophosphotransferase family.</text>
</comment>